<evidence type="ECO:0000313" key="2">
    <source>
        <dbReference type="Proteomes" id="UP000800235"/>
    </source>
</evidence>
<organism evidence="1 2">
    <name type="scientific">Tothia fuscella</name>
    <dbReference type="NCBI Taxonomy" id="1048955"/>
    <lineage>
        <taxon>Eukaryota</taxon>
        <taxon>Fungi</taxon>
        <taxon>Dikarya</taxon>
        <taxon>Ascomycota</taxon>
        <taxon>Pezizomycotina</taxon>
        <taxon>Dothideomycetes</taxon>
        <taxon>Pleosporomycetidae</taxon>
        <taxon>Venturiales</taxon>
        <taxon>Cylindrosympodiaceae</taxon>
        <taxon>Tothia</taxon>
    </lineage>
</organism>
<evidence type="ECO:0000313" key="1">
    <source>
        <dbReference type="EMBL" id="KAF2429378.1"/>
    </source>
</evidence>
<sequence length="375" mass="43330">MDREMALYGGMEPFYGRSEVEVFIGRNYGSEIIERRTLQAYLPRYKAYATPEYDDVIDFYRFIRRSRFVQEGQVERRRMANALRKITMSLARNTGRSEATTMDLLSVLEKTTRQEMMPWGPHMMFAKTFQWFASWAEFSSALGSERIASVLQQFFSKYARFIARQESMEALFEWATAILRSGMNESAMIICLREIVINCPRFVDELEEAVYTARTYDAKNVYRTITGIASKMDYSDFVPIERGRGLMRHGGRMGSVRRYTSASPLRRHARRPMMLGGRPMLAPRHHSHAGIGMPARAALAIQTADDRSRRNSRNMLMVNEDIAALDSVVQNLHVRLEQVDEKADAALRARHDNMGFKHPFNEFNGVLDEPWGRGW</sequence>
<dbReference type="EMBL" id="MU007047">
    <property type="protein sequence ID" value="KAF2429378.1"/>
    <property type="molecule type" value="Genomic_DNA"/>
</dbReference>
<dbReference type="Proteomes" id="UP000800235">
    <property type="component" value="Unassembled WGS sequence"/>
</dbReference>
<comment type="caution">
    <text evidence="1">The sequence shown here is derived from an EMBL/GenBank/DDBJ whole genome shotgun (WGS) entry which is preliminary data.</text>
</comment>
<gene>
    <name evidence="1" type="ORF">EJ08DRAFT_276740</name>
</gene>
<name>A0A9P4NQ49_9PEZI</name>
<reference evidence="1" key="1">
    <citation type="journal article" date="2020" name="Stud. Mycol.">
        <title>101 Dothideomycetes genomes: a test case for predicting lifestyles and emergence of pathogens.</title>
        <authorList>
            <person name="Haridas S."/>
            <person name="Albert R."/>
            <person name="Binder M."/>
            <person name="Bloem J."/>
            <person name="Labutti K."/>
            <person name="Salamov A."/>
            <person name="Andreopoulos B."/>
            <person name="Baker S."/>
            <person name="Barry K."/>
            <person name="Bills G."/>
            <person name="Bluhm B."/>
            <person name="Cannon C."/>
            <person name="Castanera R."/>
            <person name="Culley D."/>
            <person name="Daum C."/>
            <person name="Ezra D."/>
            <person name="Gonzalez J."/>
            <person name="Henrissat B."/>
            <person name="Kuo A."/>
            <person name="Liang C."/>
            <person name="Lipzen A."/>
            <person name="Lutzoni F."/>
            <person name="Magnuson J."/>
            <person name="Mondo S."/>
            <person name="Nolan M."/>
            <person name="Ohm R."/>
            <person name="Pangilinan J."/>
            <person name="Park H.-J."/>
            <person name="Ramirez L."/>
            <person name="Alfaro M."/>
            <person name="Sun H."/>
            <person name="Tritt A."/>
            <person name="Yoshinaga Y."/>
            <person name="Zwiers L.-H."/>
            <person name="Turgeon B."/>
            <person name="Goodwin S."/>
            <person name="Spatafora J."/>
            <person name="Crous P."/>
            <person name="Grigoriev I."/>
        </authorList>
    </citation>
    <scope>NUCLEOTIDE SEQUENCE</scope>
    <source>
        <strain evidence="1">CBS 130266</strain>
    </source>
</reference>
<protein>
    <submittedName>
        <fullName evidence="1">Uncharacterized protein</fullName>
    </submittedName>
</protein>
<proteinExistence type="predicted"/>
<dbReference type="AlphaFoldDB" id="A0A9P4NQ49"/>
<accession>A0A9P4NQ49</accession>
<keyword evidence="2" id="KW-1185">Reference proteome</keyword>